<protein>
    <submittedName>
        <fullName evidence="6">Proline/glycine betaine ABC transporter ATP-binding protein</fullName>
    </submittedName>
</protein>
<evidence type="ECO:0000256" key="3">
    <source>
        <dbReference type="ARBA" id="ARBA00022741"/>
    </source>
</evidence>
<dbReference type="GO" id="GO:0016887">
    <property type="term" value="F:ATP hydrolysis activity"/>
    <property type="evidence" value="ECO:0007669"/>
    <property type="project" value="InterPro"/>
</dbReference>
<evidence type="ECO:0000259" key="5">
    <source>
        <dbReference type="PROSITE" id="PS50893"/>
    </source>
</evidence>
<dbReference type="EMBL" id="NVUU01000090">
    <property type="protein sequence ID" value="PCI92677.1"/>
    <property type="molecule type" value="Genomic_DNA"/>
</dbReference>
<comment type="caution">
    <text evidence="6">The sequence shown here is derived from an EMBL/GenBank/DDBJ whole genome shotgun (WGS) entry which is preliminary data.</text>
</comment>
<reference evidence="7" key="1">
    <citation type="submission" date="2017-08" db="EMBL/GenBank/DDBJ databases">
        <title>A dynamic microbial community with high functional redundancy inhabits the cold, oxic subseafloor aquifer.</title>
        <authorList>
            <person name="Tully B.J."/>
            <person name="Wheat C.G."/>
            <person name="Glazer B.T."/>
            <person name="Huber J.A."/>
        </authorList>
    </citation>
    <scope>NUCLEOTIDE SEQUENCE [LARGE SCALE GENOMIC DNA]</scope>
</reference>
<dbReference type="Proteomes" id="UP000217838">
    <property type="component" value="Unassembled WGS sequence"/>
</dbReference>
<dbReference type="InterPro" id="IPR027417">
    <property type="entry name" value="P-loop_NTPase"/>
</dbReference>
<feature type="domain" description="ABC transporter" evidence="5">
    <location>
        <begin position="6"/>
        <end position="241"/>
    </location>
</feature>
<dbReference type="GO" id="GO:0015697">
    <property type="term" value="P:quaternary ammonium group transport"/>
    <property type="evidence" value="ECO:0007669"/>
    <property type="project" value="UniProtKB-ARBA"/>
</dbReference>
<evidence type="ECO:0000313" key="6">
    <source>
        <dbReference type="EMBL" id="PCI92677.1"/>
    </source>
</evidence>
<dbReference type="InterPro" id="IPR017871">
    <property type="entry name" value="ABC_transporter-like_CS"/>
</dbReference>
<comment type="similarity">
    <text evidence="1">Belongs to the ABC transporter superfamily.</text>
</comment>
<gene>
    <name evidence="6" type="ORF">COB11_06825</name>
</gene>
<sequence length="337" mass="38991">MRKRHITFQNVSKEVGDKRLILENLSFEVFEGETLVILGLSGSGKTTILKMINRLEKQTKGSILIDDRYVEEFDERKLRLGIGYVFQSIELFPHFTVEENISIVPELLKWDKEKINQRVDTLLKLLNLPEVGLKKRYPREISGGQKQRVGVARALSSDPSILLMDEPFAAVDPITKDKVLRQFRKLKSILHKTTVLVTHDIMEAFFIADRILLLHKGKPLQIDTPENFLNHPKHPFVREFMGKKRFLLILMLKKISDLSKGFSGEEKMIDEEISLDIEDSFADAYERFSASNFEKILIKQNANPVGYLEKRFFLENLSQTFSKDLKEKDIFEYAGAE</sequence>
<dbReference type="InterPro" id="IPR003439">
    <property type="entry name" value="ABC_transporter-like_ATP-bd"/>
</dbReference>
<name>A0A2A4YEE6_UNCAE</name>
<keyword evidence="3" id="KW-0547">Nucleotide-binding</keyword>
<organism evidence="6 7">
    <name type="scientific">Aerophobetes bacterium</name>
    <dbReference type="NCBI Taxonomy" id="2030807"/>
    <lineage>
        <taxon>Bacteria</taxon>
        <taxon>Candidatus Aerophobota</taxon>
    </lineage>
</organism>
<keyword evidence="4 6" id="KW-0067">ATP-binding</keyword>
<dbReference type="PROSITE" id="PS00211">
    <property type="entry name" value="ABC_TRANSPORTER_1"/>
    <property type="match status" value="1"/>
</dbReference>
<dbReference type="SMART" id="SM00382">
    <property type="entry name" value="AAA"/>
    <property type="match status" value="1"/>
</dbReference>
<keyword evidence="2" id="KW-0813">Transport</keyword>
<dbReference type="PANTHER" id="PTHR43117:SF4">
    <property type="entry name" value="OSMOPROTECTANT IMPORT ATP-BINDING PROTEIN OSMV"/>
    <property type="match status" value="1"/>
</dbReference>
<evidence type="ECO:0000256" key="4">
    <source>
        <dbReference type="ARBA" id="ARBA00022840"/>
    </source>
</evidence>
<evidence type="ECO:0000256" key="1">
    <source>
        <dbReference type="ARBA" id="ARBA00005417"/>
    </source>
</evidence>
<evidence type="ECO:0000256" key="2">
    <source>
        <dbReference type="ARBA" id="ARBA00022448"/>
    </source>
</evidence>
<dbReference type="FunFam" id="3.40.50.300:FF:000425">
    <property type="entry name" value="Probable ABC transporter, ATP-binding subunit"/>
    <property type="match status" value="1"/>
</dbReference>
<dbReference type="GO" id="GO:0005524">
    <property type="term" value="F:ATP binding"/>
    <property type="evidence" value="ECO:0007669"/>
    <property type="project" value="UniProtKB-KW"/>
</dbReference>
<proteinExistence type="inferred from homology"/>
<dbReference type="AlphaFoldDB" id="A0A2A4YEE6"/>
<dbReference type="Pfam" id="PF00005">
    <property type="entry name" value="ABC_tran"/>
    <property type="match status" value="1"/>
</dbReference>
<dbReference type="Gene3D" id="3.40.50.300">
    <property type="entry name" value="P-loop containing nucleotide triphosphate hydrolases"/>
    <property type="match status" value="1"/>
</dbReference>
<evidence type="ECO:0000313" key="7">
    <source>
        <dbReference type="Proteomes" id="UP000217838"/>
    </source>
</evidence>
<accession>A0A2A4YEE6</accession>
<dbReference type="InterPro" id="IPR003593">
    <property type="entry name" value="AAA+_ATPase"/>
</dbReference>
<dbReference type="PANTHER" id="PTHR43117">
    <property type="entry name" value="OSMOPROTECTANT IMPORT ATP-BINDING PROTEIN OSMV"/>
    <property type="match status" value="1"/>
</dbReference>
<dbReference type="PROSITE" id="PS50893">
    <property type="entry name" value="ABC_TRANSPORTER_2"/>
    <property type="match status" value="1"/>
</dbReference>
<dbReference type="SUPFAM" id="SSF52540">
    <property type="entry name" value="P-loop containing nucleoside triphosphate hydrolases"/>
    <property type="match status" value="1"/>
</dbReference>